<evidence type="ECO:0000256" key="6">
    <source>
        <dbReference type="ARBA" id="ARBA00023004"/>
    </source>
</evidence>
<evidence type="ECO:0000313" key="16">
    <source>
        <dbReference type="Proteomes" id="UP000256774"/>
    </source>
</evidence>
<dbReference type="InterPro" id="IPR036942">
    <property type="entry name" value="Beta-barrel_TonB_sf"/>
</dbReference>
<evidence type="ECO:0000259" key="13">
    <source>
        <dbReference type="Pfam" id="PF00593"/>
    </source>
</evidence>
<accession>A0A3E0HAC2</accession>
<dbReference type="Gene3D" id="2.40.170.20">
    <property type="entry name" value="TonB-dependent receptor, beta-barrel domain"/>
    <property type="match status" value="1"/>
</dbReference>
<dbReference type="SUPFAM" id="SSF56935">
    <property type="entry name" value="Porins"/>
    <property type="match status" value="1"/>
</dbReference>
<dbReference type="Gene3D" id="2.170.130.10">
    <property type="entry name" value="TonB-dependent receptor, plug domain"/>
    <property type="match status" value="1"/>
</dbReference>
<evidence type="ECO:0000256" key="2">
    <source>
        <dbReference type="ARBA" id="ARBA00022448"/>
    </source>
</evidence>
<dbReference type="PROSITE" id="PS52016">
    <property type="entry name" value="TONB_DEPENDENT_REC_3"/>
    <property type="match status" value="1"/>
</dbReference>
<dbReference type="InterPro" id="IPR037066">
    <property type="entry name" value="Plug_dom_sf"/>
</dbReference>
<evidence type="ECO:0000256" key="10">
    <source>
        <dbReference type="ARBA" id="ARBA00023237"/>
    </source>
</evidence>
<dbReference type="Pfam" id="PF00593">
    <property type="entry name" value="TonB_dep_Rec_b-barrel"/>
    <property type="match status" value="1"/>
</dbReference>
<keyword evidence="10 11" id="KW-0998">Cell outer membrane</keyword>
<dbReference type="GO" id="GO:0009279">
    <property type="term" value="C:cell outer membrane"/>
    <property type="evidence" value="ECO:0007669"/>
    <property type="project" value="UniProtKB-SubCell"/>
</dbReference>
<evidence type="ECO:0000256" key="12">
    <source>
        <dbReference type="RuleBase" id="RU003357"/>
    </source>
</evidence>
<gene>
    <name evidence="15" type="ORF">DFR26_0371</name>
</gene>
<keyword evidence="2 11" id="KW-0813">Transport</keyword>
<evidence type="ECO:0000313" key="15">
    <source>
        <dbReference type="EMBL" id="REH40172.1"/>
    </source>
</evidence>
<feature type="domain" description="TonB-dependent receptor plug" evidence="14">
    <location>
        <begin position="11"/>
        <end position="114"/>
    </location>
</feature>
<keyword evidence="16" id="KW-1185">Reference proteome</keyword>
<evidence type="ECO:0000256" key="11">
    <source>
        <dbReference type="PROSITE-ProRule" id="PRU01360"/>
    </source>
</evidence>
<dbReference type="Proteomes" id="UP000256774">
    <property type="component" value="Unassembled WGS sequence"/>
</dbReference>
<keyword evidence="3 11" id="KW-1134">Transmembrane beta strand</keyword>
<dbReference type="GO" id="GO:0006826">
    <property type="term" value="P:iron ion transport"/>
    <property type="evidence" value="ECO:0007669"/>
    <property type="project" value="UniProtKB-KW"/>
</dbReference>
<dbReference type="InterPro" id="IPR012910">
    <property type="entry name" value="Plug_dom"/>
</dbReference>
<feature type="domain" description="TonB-dependent receptor-like beta-barrel" evidence="13">
    <location>
        <begin position="179"/>
        <end position="603"/>
    </location>
</feature>
<name>A0A3E0HAC2_9GAMM</name>
<evidence type="ECO:0000256" key="4">
    <source>
        <dbReference type="ARBA" id="ARBA00022496"/>
    </source>
</evidence>
<evidence type="ECO:0000256" key="5">
    <source>
        <dbReference type="ARBA" id="ARBA00022692"/>
    </source>
</evidence>
<evidence type="ECO:0000256" key="1">
    <source>
        <dbReference type="ARBA" id="ARBA00004571"/>
    </source>
</evidence>
<sequence>MGVANSASEGTVLSDQLALRPLLRPAEVLEVVPGLIVSQHSGSGKANQYYLRGFNLDHGTDFAASLIGMPLNMPTHGHGQGYLDLQFLIPELIDSVQYRKGALAADVGDFATAGSVAIDYKRSIDAPFLELGVGEDGYRRGLAIGSTRVGDGDLLHAFEWTETNGPWVLDEDLIKRNAVLRYSQGTRDNGWSVSGLAYSSSWQATDQVPRRAINSGQIDRFGFIDPTVGGRTHRYSISAEWAQRSANQQRRASVYAVDYKLNLFSNFTLFLNDPVNGDQFEQLDDRRVYGGAFSNTWFGELAGLPSEFTVGTQIRHDAIDAVGLFTSTARQRTGTIRLDEVDETSVALYAEHQLQWHPKFRSVLGLRTDAYRFDVNSNRDINSGRVNDHITSPKAALIFGPWAKTEFYAQAGYGFHSNDARGVTTRLNPDFRDPGFLSPSQPADPLVRAKSYELGLRTGIIRGLQSSLAFWRLDLDSELLFIGDAGTTEPSFPSRREGIEFANFWQPNERLTVDADLAYSRARFQEGPSNERFIPGSVEKTASVGVAWQMAERWHSGLRLRYFGPRPLIEDNSVRSASSTLVNARLAYDITPKLKLTGDLLNVFDRQVSDIDYFYESQLQGEAAPVEDIHTHPAEPRTLRMSLRWSY</sequence>
<keyword evidence="5 11" id="KW-0812">Transmembrane</keyword>
<dbReference type="InterPro" id="IPR039426">
    <property type="entry name" value="TonB-dep_rcpt-like"/>
</dbReference>
<evidence type="ECO:0000256" key="3">
    <source>
        <dbReference type="ARBA" id="ARBA00022452"/>
    </source>
</evidence>
<dbReference type="Pfam" id="PF07715">
    <property type="entry name" value="Plug"/>
    <property type="match status" value="1"/>
</dbReference>
<keyword evidence="6" id="KW-0408">Iron</keyword>
<reference evidence="15 16" key="1">
    <citation type="submission" date="2018-08" db="EMBL/GenBank/DDBJ databases">
        <title>Genomic Encyclopedia of Type Strains, Phase IV (KMG-IV): sequencing the most valuable type-strain genomes for metagenomic binning, comparative biology and taxonomic classification.</title>
        <authorList>
            <person name="Goeker M."/>
        </authorList>
    </citation>
    <scope>NUCLEOTIDE SEQUENCE [LARGE SCALE GENOMIC DNA]</scope>
    <source>
        <strain evidence="15 16">DSM 26022</strain>
    </source>
</reference>
<protein>
    <submittedName>
        <fullName evidence="15">Outer membrane receptor protein involved in Fe transport</fullName>
    </submittedName>
</protein>
<dbReference type="EMBL" id="QUNR01000001">
    <property type="protein sequence ID" value="REH40172.1"/>
    <property type="molecule type" value="Genomic_DNA"/>
</dbReference>
<comment type="similarity">
    <text evidence="11 12">Belongs to the TonB-dependent receptor family.</text>
</comment>
<dbReference type="InterPro" id="IPR000531">
    <property type="entry name" value="Beta-barrel_TonB"/>
</dbReference>
<keyword evidence="15" id="KW-0675">Receptor</keyword>
<organism evidence="15 16">
    <name type="scientific">Paraperlucidibaca baekdonensis</name>
    <dbReference type="NCBI Taxonomy" id="748120"/>
    <lineage>
        <taxon>Bacteria</taxon>
        <taxon>Pseudomonadati</taxon>
        <taxon>Pseudomonadota</taxon>
        <taxon>Gammaproteobacteria</taxon>
        <taxon>Moraxellales</taxon>
        <taxon>Moraxellaceae</taxon>
        <taxon>Paraperlucidibaca</taxon>
    </lineage>
</organism>
<evidence type="ECO:0000256" key="7">
    <source>
        <dbReference type="ARBA" id="ARBA00023065"/>
    </source>
</evidence>
<keyword evidence="4" id="KW-0410">Iron transport</keyword>
<evidence type="ECO:0000259" key="14">
    <source>
        <dbReference type="Pfam" id="PF07715"/>
    </source>
</evidence>
<proteinExistence type="inferred from homology"/>
<dbReference type="PANTHER" id="PTHR32552:SF81">
    <property type="entry name" value="TONB-DEPENDENT OUTER MEMBRANE RECEPTOR"/>
    <property type="match status" value="1"/>
</dbReference>
<evidence type="ECO:0000256" key="8">
    <source>
        <dbReference type="ARBA" id="ARBA00023077"/>
    </source>
</evidence>
<comment type="caution">
    <text evidence="15">The sequence shown here is derived from an EMBL/GenBank/DDBJ whole genome shotgun (WGS) entry which is preliminary data.</text>
</comment>
<evidence type="ECO:0000256" key="9">
    <source>
        <dbReference type="ARBA" id="ARBA00023136"/>
    </source>
</evidence>
<dbReference type="AlphaFoldDB" id="A0A3E0HAC2"/>
<comment type="subcellular location">
    <subcellularLocation>
        <location evidence="1 11">Cell outer membrane</location>
        <topology evidence="1 11">Multi-pass membrane protein</topology>
    </subcellularLocation>
</comment>
<dbReference type="PANTHER" id="PTHR32552">
    <property type="entry name" value="FERRICHROME IRON RECEPTOR-RELATED"/>
    <property type="match status" value="1"/>
</dbReference>
<keyword evidence="8 12" id="KW-0798">TonB box</keyword>
<keyword evidence="9 11" id="KW-0472">Membrane</keyword>
<keyword evidence="7" id="KW-0406">Ion transport</keyword>